<name>A0A3B1A0Q2_9ZZZZ</name>
<dbReference type="EMBL" id="UOFS01000013">
    <property type="protein sequence ID" value="VAW93177.1"/>
    <property type="molecule type" value="Genomic_DNA"/>
</dbReference>
<sequence>MPDSSSSQSTDSLIIPKLLQKVSLWVHPEGKVLGSLFIREQSYDHAGHELPVEILNSPQDFVVLKRENSEELRFYNKTSIVRIEYNCNDSLIDNNNSVIRCKIHMMDGSLLEGIINENLPKTHSRLFDYINNHANQFLKIHLSDEEFMLINKSYIIRVTPVE</sequence>
<evidence type="ECO:0000313" key="1">
    <source>
        <dbReference type="EMBL" id="VAW93177.1"/>
    </source>
</evidence>
<proteinExistence type="predicted"/>
<gene>
    <name evidence="1" type="ORF">MNBD_GAMMA22-677</name>
</gene>
<protein>
    <submittedName>
        <fullName evidence="1">Uncharacterized protein</fullName>
    </submittedName>
</protein>
<reference evidence="1" key="1">
    <citation type="submission" date="2018-06" db="EMBL/GenBank/DDBJ databases">
        <authorList>
            <person name="Zhirakovskaya E."/>
        </authorList>
    </citation>
    <scope>NUCLEOTIDE SEQUENCE</scope>
</reference>
<accession>A0A3B1A0Q2</accession>
<organism evidence="1">
    <name type="scientific">hydrothermal vent metagenome</name>
    <dbReference type="NCBI Taxonomy" id="652676"/>
    <lineage>
        <taxon>unclassified sequences</taxon>
        <taxon>metagenomes</taxon>
        <taxon>ecological metagenomes</taxon>
    </lineage>
</organism>
<dbReference type="AlphaFoldDB" id="A0A3B1A0Q2"/>